<dbReference type="SUPFAM" id="SSF57184">
    <property type="entry name" value="Growth factor receptor domain"/>
    <property type="match status" value="1"/>
</dbReference>
<dbReference type="SMART" id="SM00261">
    <property type="entry name" value="FU"/>
    <property type="match status" value="2"/>
</dbReference>
<dbReference type="InterPro" id="IPR009030">
    <property type="entry name" value="Growth_fac_rcpt_cys_sf"/>
</dbReference>
<dbReference type="Gene3D" id="2.10.220.10">
    <property type="entry name" value="Hormone Receptor, Insulin-like Growth Factor Receptor 1, Chain A, domain 2"/>
    <property type="match status" value="2"/>
</dbReference>
<feature type="domain" description="Furin-like cysteine-rich" evidence="1">
    <location>
        <begin position="81"/>
        <end position="147"/>
    </location>
</feature>
<proteinExistence type="predicted"/>
<reference evidence="2" key="1">
    <citation type="submission" date="2020-11" db="EMBL/GenBank/DDBJ databases">
        <authorList>
            <person name="Tran Van P."/>
        </authorList>
    </citation>
    <scope>NUCLEOTIDE SEQUENCE</scope>
</reference>
<dbReference type="EMBL" id="OA882407">
    <property type="protein sequence ID" value="CAD7275200.1"/>
    <property type="molecule type" value="Genomic_DNA"/>
</dbReference>
<dbReference type="InterPro" id="IPR006212">
    <property type="entry name" value="Furin_repeat"/>
</dbReference>
<accession>A0A7R9GBU8</accession>
<evidence type="ECO:0000313" key="2">
    <source>
        <dbReference type="EMBL" id="CAD7275200.1"/>
    </source>
</evidence>
<keyword evidence="3" id="KW-1185">Reference proteome</keyword>
<feature type="domain" description="Furin-like cysteine-rich" evidence="1">
    <location>
        <begin position="163"/>
        <end position="231"/>
    </location>
</feature>
<gene>
    <name evidence="2" type="ORF">NMOB1V02_LOCUS3000</name>
</gene>
<dbReference type="Gene3D" id="3.80.20.20">
    <property type="entry name" value="Receptor L-domain"/>
    <property type="match status" value="1"/>
</dbReference>
<dbReference type="Proteomes" id="UP000678499">
    <property type="component" value="Unassembled WGS sequence"/>
</dbReference>
<evidence type="ECO:0000259" key="1">
    <source>
        <dbReference type="Pfam" id="PF00757"/>
    </source>
</evidence>
<dbReference type="AlphaFoldDB" id="A0A7R9GBU8"/>
<organism evidence="2">
    <name type="scientific">Notodromas monacha</name>
    <dbReference type="NCBI Taxonomy" id="399045"/>
    <lineage>
        <taxon>Eukaryota</taxon>
        <taxon>Metazoa</taxon>
        <taxon>Ecdysozoa</taxon>
        <taxon>Arthropoda</taxon>
        <taxon>Crustacea</taxon>
        <taxon>Oligostraca</taxon>
        <taxon>Ostracoda</taxon>
        <taxon>Podocopa</taxon>
        <taxon>Podocopida</taxon>
        <taxon>Cypridocopina</taxon>
        <taxon>Cypridoidea</taxon>
        <taxon>Cyprididae</taxon>
        <taxon>Notodromas</taxon>
    </lineage>
</organism>
<dbReference type="SUPFAM" id="SSF52058">
    <property type="entry name" value="L domain-like"/>
    <property type="match status" value="1"/>
</dbReference>
<evidence type="ECO:0000313" key="3">
    <source>
        <dbReference type="Proteomes" id="UP000678499"/>
    </source>
</evidence>
<dbReference type="InterPro" id="IPR036941">
    <property type="entry name" value="Rcpt_L-dom_sf"/>
</dbReference>
<sequence length="305" mass="33970">MPAFSVRPILIPSRGGFRRCGYSGNRVPPAPVERRIPTAILNGNVGVFNNLSLCHLRTINWTEILDGKDARPLYQYNATMSERRCECDESCDGRCWGPGPDNCQKFSKINCSPQCEQGRCFGPEPRQCCNLFCAGGCTGPKQSECLVSSFPFFRLFVPEPPLVACRNFYDDGECKEECPPMQRYNPTTYSWEPNPEGKYAYGATCVKKCPKHLFKDNGACVRSCPANKMLNFYGSSHILAKSSPHIRPSQSRALSIIRLSATIWPPFKMTVPQCPMTCSPTIAKLVSAKLRKGRRDIIASATTKC</sequence>
<dbReference type="Pfam" id="PF00757">
    <property type="entry name" value="Furin-like"/>
    <property type="match status" value="2"/>
</dbReference>
<protein>
    <recommendedName>
        <fullName evidence="1">Furin-like cysteine-rich domain-containing protein</fullName>
    </recommendedName>
</protein>
<dbReference type="OrthoDB" id="6219513at2759"/>
<dbReference type="InterPro" id="IPR006211">
    <property type="entry name" value="Furin-like_Cys-rich_dom"/>
</dbReference>
<name>A0A7R9GBU8_9CRUS</name>
<dbReference type="EMBL" id="CAJPEX010000370">
    <property type="protein sequence ID" value="CAG0915352.1"/>
    <property type="molecule type" value="Genomic_DNA"/>
</dbReference>